<proteinExistence type="predicted"/>
<dbReference type="EMBL" id="FO681348">
    <property type="protein sequence ID" value="CCV66331.1"/>
    <property type="molecule type" value="Genomic_DNA"/>
</dbReference>
<feature type="transmembrane region" description="Helical" evidence="1">
    <location>
        <begin position="12"/>
        <end position="33"/>
    </location>
</feature>
<dbReference type="AlphaFoldDB" id="U4KPN9"/>
<evidence type="ECO:0000259" key="2">
    <source>
        <dbReference type="PROSITE" id="PS50883"/>
    </source>
</evidence>
<dbReference type="SUPFAM" id="SSF141868">
    <property type="entry name" value="EAL domain-like"/>
    <property type="match status" value="1"/>
</dbReference>
<dbReference type="InterPro" id="IPR000160">
    <property type="entry name" value="GGDEF_dom"/>
</dbReference>
<dbReference type="PANTHER" id="PTHR33121:SF70">
    <property type="entry name" value="SIGNALING PROTEIN YKOW"/>
    <property type="match status" value="1"/>
</dbReference>
<keyword evidence="1" id="KW-1133">Transmembrane helix</keyword>
<feature type="domain" description="GGDEF" evidence="3">
    <location>
        <begin position="138"/>
        <end position="270"/>
    </location>
</feature>
<evidence type="ECO:0000256" key="1">
    <source>
        <dbReference type="SAM" id="Phobius"/>
    </source>
</evidence>
<keyword evidence="1" id="KW-0812">Transmembrane</keyword>
<dbReference type="NCBIfam" id="TIGR00254">
    <property type="entry name" value="GGDEF"/>
    <property type="match status" value="1"/>
</dbReference>
<dbReference type="Gene3D" id="3.30.70.270">
    <property type="match status" value="1"/>
</dbReference>
<dbReference type="InterPro" id="IPR001633">
    <property type="entry name" value="EAL_dom"/>
</dbReference>
<dbReference type="HOGENOM" id="CLU_000445_70_50_14"/>
<keyword evidence="1" id="KW-0472">Membrane</keyword>
<dbReference type="STRING" id="61635.BN85313100"/>
<dbReference type="InterPro" id="IPR050706">
    <property type="entry name" value="Cyclic-di-GMP_PDE-like"/>
</dbReference>
<dbReference type="SUPFAM" id="SSF55073">
    <property type="entry name" value="Nucleotide cyclase"/>
    <property type="match status" value="1"/>
</dbReference>
<dbReference type="Pfam" id="PF00990">
    <property type="entry name" value="GGDEF"/>
    <property type="match status" value="1"/>
</dbReference>
<dbReference type="OrthoDB" id="384273at2"/>
<keyword evidence="5" id="KW-1185">Reference proteome</keyword>
<dbReference type="Proteomes" id="UP000032737">
    <property type="component" value="Chromosome"/>
</dbReference>
<dbReference type="InterPro" id="IPR029787">
    <property type="entry name" value="Nucleotide_cyclase"/>
</dbReference>
<evidence type="ECO:0000313" key="4">
    <source>
        <dbReference type="EMBL" id="CCV66331.1"/>
    </source>
</evidence>
<dbReference type="PANTHER" id="PTHR33121">
    <property type="entry name" value="CYCLIC DI-GMP PHOSPHODIESTERASE PDEF"/>
    <property type="match status" value="1"/>
</dbReference>
<evidence type="ECO:0000259" key="3">
    <source>
        <dbReference type="PROSITE" id="PS50887"/>
    </source>
</evidence>
<protein>
    <submittedName>
        <fullName evidence="4">Diguanylate cyclase/phosphodiesterase</fullName>
    </submittedName>
</protein>
<evidence type="ECO:0000313" key="5">
    <source>
        <dbReference type="Proteomes" id="UP000032737"/>
    </source>
</evidence>
<gene>
    <name evidence="4" type="ORF">BN85313100</name>
</gene>
<reference evidence="4 5" key="1">
    <citation type="journal article" date="2013" name="J. Mol. Microbiol. Biotechnol.">
        <title>Analysis of the Complete Genomes of Acholeplasma brassicae , A. palmae and A. laidlawii and Their Comparison to the Obligate Parasites from ' Candidatus Phytoplasma'.</title>
        <authorList>
            <person name="Kube M."/>
            <person name="Siewert C."/>
            <person name="Migdoll A.M."/>
            <person name="Duduk B."/>
            <person name="Holz S."/>
            <person name="Rabus R."/>
            <person name="Seemuller E."/>
            <person name="Mitrovic J."/>
            <person name="Muller I."/>
            <person name="Buttner C."/>
            <person name="Reinhardt R."/>
        </authorList>
    </citation>
    <scope>NUCLEOTIDE SEQUENCE [LARGE SCALE GENOMIC DNA]</scope>
    <source>
        <strain evidence="5">0502</strain>
    </source>
</reference>
<dbReference type="CDD" id="cd01949">
    <property type="entry name" value="GGDEF"/>
    <property type="match status" value="1"/>
</dbReference>
<dbReference type="InterPro" id="IPR035919">
    <property type="entry name" value="EAL_sf"/>
</dbReference>
<feature type="transmembrane region" description="Helical" evidence="1">
    <location>
        <begin position="53"/>
        <end position="71"/>
    </location>
</feature>
<dbReference type="Pfam" id="PF00563">
    <property type="entry name" value="EAL"/>
    <property type="match status" value="1"/>
</dbReference>
<name>U4KPN9_9MOLU</name>
<dbReference type="KEGG" id="abra:BN85313100"/>
<dbReference type="RefSeq" id="WP_030005191.1">
    <property type="nucleotide sequence ID" value="NC_022549.1"/>
</dbReference>
<dbReference type="InterPro" id="IPR043128">
    <property type="entry name" value="Rev_trsase/Diguanyl_cyclase"/>
</dbReference>
<dbReference type="GO" id="GO:0071111">
    <property type="term" value="F:cyclic-guanylate-specific phosphodiesterase activity"/>
    <property type="evidence" value="ECO:0007669"/>
    <property type="project" value="InterPro"/>
</dbReference>
<dbReference type="PROSITE" id="PS50887">
    <property type="entry name" value="GGDEF"/>
    <property type="match status" value="1"/>
</dbReference>
<dbReference type="SMART" id="SM00052">
    <property type="entry name" value="EAL"/>
    <property type="match status" value="1"/>
</dbReference>
<dbReference type="CDD" id="cd01948">
    <property type="entry name" value="EAL"/>
    <property type="match status" value="1"/>
</dbReference>
<feature type="domain" description="EAL" evidence="2">
    <location>
        <begin position="279"/>
        <end position="531"/>
    </location>
</feature>
<accession>U4KPN9</accession>
<dbReference type="SMART" id="SM00267">
    <property type="entry name" value="GGDEF"/>
    <property type="match status" value="1"/>
</dbReference>
<dbReference type="PROSITE" id="PS50883">
    <property type="entry name" value="EAL"/>
    <property type="match status" value="1"/>
</dbReference>
<dbReference type="Gene3D" id="3.20.20.450">
    <property type="entry name" value="EAL domain"/>
    <property type="match status" value="1"/>
</dbReference>
<sequence>MNNELKKAYNSALRSSIEIILIYYFIGFLWIIFSDRLVKLFGFTQSQLMSVEVVKGILYVLVSGAFFYIIIKRRMDLYVNTIHNLEDTAVLLKRSNVDKNALEDKLYELAYFDQLTKLPNKIYLEEKIQQRIKENPDQIFGLFYFDLDDFRNINEFHGHDVGDELINEIAQLLKKFQTEKAIVARHNADEFMIAMFFSSPVQIKDIITKNLATVRRTFTLNNDDFFITISGGVAIYPFDGNTFKDLFVCADIAMSEAKLKGKDNIVYFNDQMRINSNRKIEILNLLHQALEQKEFKLHFQPIVSLESKKVVGVEALIRWFSKQKGYIPPLDFIPLAERSGNIREISEWVFKEAVTMQNKLDALGYPIKISINVSAKALMSPKFLQAVSKLVKETKADPTRIELELTETALIEDIRESIRILKSLKQMGFIISIDDFGTGYSSLAYLHKLPIDILKIDRTFIHSVTTDTEIPVVEFMVNIAKELDLSVIIEGVETEIQERIVKRYGCQYAQGYYYSMPLDETDLIAFMTHEASNE</sequence>
<organism evidence="4 5">
    <name type="scientific">Acholeplasma brassicae</name>
    <dbReference type="NCBI Taxonomy" id="61635"/>
    <lineage>
        <taxon>Bacteria</taxon>
        <taxon>Bacillati</taxon>
        <taxon>Mycoplasmatota</taxon>
        <taxon>Mollicutes</taxon>
        <taxon>Acholeplasmatales</taxon>
        <taxon>Acholeplasmataceae</taxon>
        <taxon>Acholeplasma</taxon>
    </lineage>
</organism>